<dbReference type="AlphaFoldDB" id="A0AAD1FG43"/>
<dbReference type="Pfam" id="PF00083">
    <property type="entry name" value="Sugar_tr"/>
    <property type="match status" value="1"/>
</dbReference>
<dbReference type="GO" id="GO:0016020">
    <property type="term" value="C:membrane"/>
    <property type="evidence" value="ECO:0007669"/>
    <property type="project" value="UniProtKB-SubCell"/>
</dbReference>
<dbReference type="PROSITE" id="PS00217">
    <property type="entry name" value="SUGAR_TRANSPORT_2"/>
    <property type="match status" value="1"/>
</dbReference>
<gene>
    <name evidence="9" type="ORF">KF707C_23950</name>
</gene>
<feature type="transmembrane region" description="Helical" evidence="7">
    <location>
        <begin position="342"/>
        <end position="364"/>
    </location>
</feature>
<feature type="transmembrane region" description="Helical" evidence="7">
    <location>
        <begin position="145"/>
        <end position="162"/>
    </location>
</feature>
<feature type="transmembrane region" description="Helical" evidence="7">
    <location>
        <begin position="252"/>
        <end position="280"/>
    </location>
</feature>
<keyword evidence="3" id="KW-0813">Transport</keyword>
<evidence type="ECO:0000256" key="5">
    <source>
        <dbReference type="ARBA" id="ARBA00022989"/>
    </source>
</evidence>
<evidence type="ECO:0000256" key="6">
    <source>
        <dbReference type="ARBA" id="ARBA00023136"/>
    </source>
</evidence>
<dbReference type="GO" id="GO:0022857">
    <property type="term" value="F:transmembrane transporter activity"/>
    <property type="evidence" value="ECO:0007669"/>
    <property type="project" value="InterPro"/>
</dbReference>
<feature type="transmembrane region" description="Helical" evidence="7">
    <location>
        <begin position="286"/>
        <end position="305"/>
    </location>
</feature>
<keyword evidence="5 7" id="KW-1133">Transmembrane helix</keyword>
<dbReference type="EMBL" id="AP014862">
    <property type="protein sequence ID" value="BAU74083.1"/>
    <property type="molecule type" value="Genomic_DNA"/>
</dbReference>
<dbReference type="InterPro" id="IPR036259">
    <property type="entry name" value="MFS_trans_sf"/>
</dbReference>
<keyword evidence="6 7" id="KW-0472">Membrane</keyword>
<feature type="transmembrane region" description="Helical" evidence="7">
    <location>
        <begin position="110"/>
        <end position="133"/>
    </location>
</feature>
<feature type="transmembrane region" description="Helical" evidence="7">
    <location>
        <begin position="376"/>
        <end position="396"/>
    </location>
</feature>
<proteinExistence type="inferred from homology"/>
<dbReference type="Gene3D" id="1.20.1250.20">
    <property type="entry name" value="MFS general substrate transporter like domains"/>
    <property type="match status" value="1"/>
</dbReference>
<evidence type="ECO:0000256" key="3">
    <source>
        <dbReference type="ARBA" id="ARBA00022448"/>
    </source>
</evidence>
<evidence type="ECO:0000256" key="2">
    <source>
        <dbReference type="ARBA" id="ARBA00010992"/>
    </source>
</evidence>
<keyword evidence="10" id="KW-1185">Reference proteome</keyword>
<feature type="domain" description="Major facilitator superfamily (MFS) profile" evidence="8">
    <location>
        <begin position="20"/>
        <end position="431"/>
    </location>
</feature>
<dbReference type="KEGG" id="pfuw:KF707C_23950"/>
<dbReference type="InterPro" id="IPR005828">
    <property type="entry name" value="MFS_sugar_transport-like"/>
</dbReference>
<dbReference type="PANTHER" id="PTHR23511:SF34">
    <property type="entry name" value="SYNAPTIC VESICLE GLYCOPROTEIN 2"/>
    <property type="match status" value="1"/>
</dbReference>
<organism evidence="9 10">
    <name type="scientific">Metapseudomonas furukawaii</name>
    <name type="common">Pseudomonas furukawaii</name>
    <dbReference type="NCBI Taxonomy" id="1149133"/>
    <lineage>
        <taxon>Bacteria</taxon>
        <taxon>Pseudomonadati</taxon>
        <taxon>Pseudomonadota</taxon>
        <taxon>Gammaproteobacteria</taxon>
        <taxon>Pseudomonadales</taxon>
        <taxon>Pseudomonadaceae</taxon>
        <taxon>Metapseudomonas</taxon>
    </lineage>
</organism>
<dbReference type="SUPFAM" id="SSF103473">
    <property type="entry name" value="MFS general substrate transporter"/>
    <property type="match status" value="1"/>
</dbReference>
<feature type="transmembrane region" description="Helical" evidence="7">
    <location>
        <begin position="86"/>
        <end position="104"/>
    </location>
</feature>
<evidence type="ECO:0000256" key="1">
    <source>
        <dbReference type="ARBA" id="ARBA00004141"/>
    </source>
</evidence>
<feature type="transmembrane region" description="Helical" evidence="7">
    <location>
        <begin position="408"/>
        <end position="427"/>
    </location>
</feature>
<feature type="transmembrane region" description="Helical" evidence="7">
    <location>
        <begin position="54"/>
        <end position="74"/>
    </location>
</feature>
<keyword evidence="4 7" id="KW-0812">Transmembrane</keyword>
<sequence length="442" mass="47682">MTIPSTSVEDVPINGFHKLLTLRSGGGSFVDGYVLSIIGVVMVQVTEAMSLSSFWQGLIAASALIGIFFGGFLGGWLSDRFGRKRVFFVGPILFMLASLAQYWVESAQGLFALRFIIGVAVGIEYPVATALLVEFLPRKYRGPRLATLTILWFAGAAAAYVVGEIILRSGGQDAWRLVLASAVVVGAVLFALRLGTPESPRWLLSKGREAEAERVIRQVYGPEFSLRNLPEQRERKTLSFWSLLHSGYGKRMLFVTAFWTCSVIPVFAVYAFATTVLQALNLKGDWASFGSVAITLLFVLGCVIATRLINTVGRRSMLIHSFLWSGLALLGLGAYHTASESLILVLFGTYALFIGGAQVLTLVYPNELFPTEIRTFAVGVGTSLSRIGAAVGTYLVPVSLQSFGIAPTMYAAAIVTLVGLLFALALAPETRSLNLQQAASLT</sequence>
<reference evidence="9 10" key="2">
    <citation type="journal article" date="2017" name="Int. J. Syst. Evol. Microbiol.">
        <title>Pseudomonas furukawaii sp. nov., a polychlorinated biphenyl-degrading bacterium isolated from biphenyl-contaminated soil in Japan.</title>
        <authorList>
            <person name="Kimura N."/>
            <person name="Watanabe T."/>
            <person name="Suenaga H."/>
            <person name="Fujihara H."/>
            <person name="Futagami T."/>
            <person name="Goto M."/>
            <person name="Hanada S."/>
            <person name="Hirose J."/>
        </authorList>
    </citation>
    <scope>NUCLEOTIDE SEQUENCE [LARGE SCALE GENOMIC DNA]</scope>
    <source>
        <strain evidence="10">DSM 10086 / NBRC 110670 / KF707</strain>
    </source>
</reference>
<feature type="transmembrane region" description="Helical" evidence="7">
    <location>
        <begin position="174"/>
        <end position="192"/>
    </location>
</feature>
<dbReference type="InterPro" id="IPR020846">
    <property type="entry name" value="MFS_dom"/>
</dbReference>
<evidence type="ECO:0000256" key="7">
    <source>
        <dbReference type="SAM" id="Phobius"/>
    </source>
</evidence>
<dbReference type="PANTHER" id="PTHR23511">
    <property type="entry name" value="SYNAPTIC VESICLE GLYCOPROTEIN 2"/>
    <property type="match status" value="1"/>
</dbReference>
<feature type="transmembrane region" description="Helical" evidence="7">
    <location>
        <begin position="20"/>
        <end position="42"/>
    </location>
</feature>
<dbReference type="Proteomes" id="UP000218554">
    <property type="component" value="Chromosome"/>
</dbReference>
<dbReference type="PROSITE" id="PS50850">
    <property type="entry name" value="MFS"/>
    <property type="match status" value="1"/>
</dbReference>
<evidence type="ECO:0000313" key="10">
    <source>
        <dbReference type="Proteomes" id="UP000218554"/>
    </source>
</evidence>
<feature type="transmembrane region" description="Helical" evidence="7">
    <location>
        <begin position="317"/>
        <end position="336"/>
    </location>
</feature>
<comment type="subcellular location">
    <subcellularLocation>
        <location evidence="1">Membrane</location>
        <topology evidence="1">Multi-pass membrane protein</topology>
    </subcellularLocation>
</comment>
<accession>A0AAD1FG43</accession>
<protein>
    <submittedName>
        <fullName evidence="9">Permease of the major facilitator superfamily</fullName>
    </submittedName>
</protein>
<dbReference type="RefSeq" id="WP_003454111.1">
    <property type="nucleotide sequence ID" value="NZ_AJMR01000191.1"/>
</dbReference>
<reference evidence="10" key="1">
    <citation type="submission" date="2015-05" db="EMBL/GenBank/DDBJ databases">
        <title>Draft genome sequencing of a biphenyl-degrading bacterium, Pseudomonas balearica KF707 (=NBRC110670).</title>
        <authorList>
            <person name="Kimura N."/>
            <person name="Hirose J."/>
            <person name="Watanabe T."/>
            <person name="Suenaga H."/>
            <person name="Fujihara H."/>
            <person name="Noguchi M."/>
            <person name="Hashimoto M."/>
            <person name="Shimodaira J."/>
            <person name="Tsuchikane K."/>
            <person name="Hosoyama A."/>
            <person name="Yamazoe A."/>
            <person name="Fujita N."/>
            <person name="Furukawa K."/>
        </authorList>
    </citation>
    <scope>NUCLEOTIDE SEQUENCE [LARGE SCALE GENOMIC DNA]</scope>
    <source>
        <strain evidence="10">DSM 10086 / NBRC 110670 / KF707</strain>
    </source>
</reference>
<dbReference type="InterPro" id="IPR005829">
    <property type="entry name" value="Sugar_transporter_CS"/>
</dbReference>
<evidence type="ECO:0000256" key="4">
    <source>
        <dbReference type="ARBA" id="ARBA00022692"/>
    </source>
</evidence>
<evidence type="ECO:0000259" key="8">
    <source>
        <dbReference type="PROSITE" id="PS50850"/>
    </source>
</evidence>
<comment type="similarity">
    <text evidence="2">Belongs to the major facilitator superfamily. Sugar transporter (TC 2.A.1.1) family.</text>
</comment>
<evidence type="ECO:0000313" key="9">
    <source>
        <dbReference type="EMBL" id="BAU74083.1"/>
    </source>
</evidence>
<dbReference type="PROSITE" id="PS00216">
    <property type="entry name" value="SUGAR_TRANSPORT_1"/>
    <property type="match status" value="1"/>
</dbReference>
<name>A0AAD1FG43_METFU</name>
<dbReference type="CDD" id="cd17316">
    <property type="entry name" value="MFS_SV2_like"/>
    <property type="match status" value="1"/>
</dbReference>